<feature type="transmembrane region" description="Helical" evidence="1">
    <location>
        <begin position="21"/>
        <end position="42"/>
    </location>
</feature>
<dbReference type="PANTHER" id="PTHR30590">
    <property type="entry name" value="INNER MEMBRANE PROTEIN"/>
    <property type="match status" value="1"/>
</dbReference>
<organism evidence="3 4">
    <name type="scientific">Cytobacillus spartinae</name>
    <dbReference type="NCBI Taxonomy" id="3299023"/>
    <lineage>
        <taxon>Bacteria</taxon>
        <taxon>Bacillati</taxon>
        <taxon>Bacillota</taxon>
        <taxon>Bacilli</taxon>
        <taxon>Bacillales</taxon>
        <taxon>Bacillaceae</taxon>
        <taxon>Cytobacillus</taxon>
    </lineage>
</organism>
<sequence length="393" mass="44904">MIPEIKASHNKRIISIDIMRGFSILGIFLVNMLSFHSPILYYNPLDWWEGPLNQGVYQFIDVFAQGSFYPLFSLLFGYGIVILRENTLNRGLSFTGIGVRRLSLLLLIGGLHATFIWHGDILVNYALLGFLLMLFLRFSGKALIITGSLLYIIPNILLSLLFIVTVLFVPAGEIDMYNIYEAQESVEVYQEGTYLEITERRLKDWYAVNNVAGMFFMLVTIFPLFLIGAGAAKLKWLEQYDRNKRRFLIMFIVTFSLGLLMKLSPYVIDKNFASEFIQDSIGGPLLAIAFAMGIALLSENPLFKKSLSVLAPVGKLSMSNYLLQSIVCTLIFYSYGLGYYGQISAFTGTLLALGIFTLQIVLSHFWIKYFAYGPFEWAWRSFTYWKIQRWKKS</sequence>
<evidence type="ECO:0000256" key="1">
    <source>
        <dbReference type="SAM" id="Phobius"/>
    </source>
</evidence>
<reference evidence="3 4" key="1">
    <citation type="submission" date="2024-08" db="EMBL/GenBank/DDBJ databases">
        <title>Two novel Cytobacillus novel species.</title>
        <authorList>
            <person name="Liu G."/>
        </authorList>
    </citation>
    <scope>NUCLEOTIDE SEQUENCE [LARGE SCALE GENOMIC DNA]</scope>
    <source>
        <strain evidence="3 4">FJAT-54145</strain>
    </source>
</reference>
<feature type="transmembrane region" description="Helical" evidence="1">
    <location>
        <begin position="247"/>
        <end position="268"/>
    </location>
</feature>
<dbReference type="Proteomes" id="UP001601059">
    <property type="component" value="Unassembled WGS sequence"/>
</dbReference>
<dbReference type="Pfam" id="PF04235">
    <property type="entry name" value="DUF418"/>
    <property type="match status" value="1"/>
</dbReference>
<dbReference type="EMBL" id="JBIACK010000002">
    <property type="protein sequence ID" value="MFE8700313.1"/>
    <property type="molecule type" value="Genomic_DNA"/>
</dbReference>
<evidence type="ECO:0000313" key="3">
    <source>
        <dbReference type="EMBL" id="MFE8700313.1"/>
    </source>
</evidence>
<dbReference type="InterPro" id="IPR007349">
    <property type="entry name" value="DUF418"/>
</dbReference>
<evidence type="ECO:0000313" key="4">
    <source>
        <dbReference type="Proteomes" id="UP001601059"/>
    </source>
</evidence>
<accession>A0ABW6KC07</accession>
<feature type="transmembrane region" description="Helical" evidence="1">
    <location>
        <begin position="280"/>
        <end position="297"/>
    </location>
</feature>
<gene>
    <name evidence="3" type="ORF">ACFYKX_06800</name>
</gene>
<feature type="transmembrane region" description="Helical" evidence="1">
    <location>
        <begin position="151"/>
        <end position="171"/>
    </location>
</feature>
<protein>
    <submittedName>
        <fullName evidence="3">DUF418 domain-containing protein</fullName>
    </submittedName>
</protein>
<feature type="transmembrane region" description="Helical" evidence="1">
    <location>
        <begin position="205"/>
        <end position="227"/>
    </location>
</feature>
<name>A0ABW6KC07_9BACI</name>
<keyword evidence="4" id="KW-1185">Reference proteome</keyword>
<keyword evidence="1" id="KW-0472">Membrane</keyword>
<comment type="caution">
    <text evidence="3">The sequence shown here is derived from an EMBL/GenBank/DDBJ whole genome shotgun (WGS) entry which is preliminary data.</text>
</comment>
<feature type="transmembrane region" description="Helical" evidence="1">
    <location>
        <begin position="343"/>
        <end position="367"/>
    </location>
</feature>
<dbReference type="PANTHER" id="PTHR30590:SF2">
    <property type="entry name" value="INNER MEMBRANE PROTEIN"/>
    <property type="match status" value="1"/>
</dbReference>
<feature type="transmembrane region" description="Helical" evidence="1">
    <location>
        <begin position="125"/>
        <end position="144"/>
    </location>
</feature>
<feature type="domain" description="DUF418" evidence="2">
    <location>
        <begin position="231"/>
        <end position="386"/>
    </location>
</feature>
<keyword evidence="1" id="KW-1133">Transmembrane helix</keyword>
<feature type="transmembrane region" description="Helical" evidence="1">
    <location>
        <begin position="62"/>
        <end position="81"/>
    </location>
</feature>
<dbReference type="RefSeq" id="WP_389359367.1">
    <property type="nucleotide sequence ID" value="NZ_JBIACK010000002.1"/>
</dbReference>
<proteinExistence type="predicted"/>
<dbReference type="InterPro" id="IPR052529">
    <property type="entry name" value="Bact_Transport_Assoc"/>
</dbReference>
<keyword evidence="1" id="KW-0812">Transmembrane</keyword>
<feature type="transmembrane region" description="Helical" evidence="1">
    <location>
        <begin position="318"/>
        <end position="337"/>
    </location>
</feature>
<feature type="transmembrane region" description="Helical" evidence="1">
    <location>
        <begin position="102"/>
        <end position="119"/>
    </location>
</feature>
<evidence type="ECO:0000259" key="2">
    <source>
        <dbReference type="Pfam" id="PF04235"/>
    </source>
</evidence>